<dbReference type="AlphaFoldDB" id="A0A7W7MPZ3"/>
<evidence type="ECO:0000256" key="3">
    <source>
        <dbReference type="SAM" id="SignalP"/>
    </source>
</evidence>
<keyword evidence="3" id="KW-0732">Signal</keyword>
<evidence type="ECO:0000256" key="1">
    <source>
        <dbReference type="SAM" id="MobiDB-lite"/>
    </source>
</evidence>
<keyword evidence="2" id="KW-1133">Transmembrane helix</keyword>
<gene>
    <name evidence="4" type="ORF">BJ971_002758</name>
</gene>
<evidence type="ECO:0000313" key="5">
    <source>
        <dbReference type="Proteomes" id="UP000578112"/>
    </source>
</evidence>
<name>A0A7W7MPZ3_9ACTN</name>
<accession>A0A7W7MPZ3</accession>
<comment type="caution">
    <text evidence="4">The sequence shown here is derived from an EMBL/GenBank/DDBJ whole genome shotgun (WGS) entry which is preliminary data.</text>
</comment>
<feature type="compositionally biased region" description="Basic and acidic residues" evidence="1">
    <location>
        <begin position="159"/>
        <end position="170"/>
    </location>
</feature>
<keyword evidence="2" id="KW-0812">Transmembrane</keyword>
<feature type="region of interest" description="Disordered" evidence="1">
    <location>
        <begin position="159"/>
        <end position="214"/>
    </location>
</feature>
<reference evidence="4 5" key="1">
    <citation type="submission" date="2020-08" db="EMBL/GenBank/DDBJ databases">
        <title>Sequencing the genomes of 1000 actinobacteria strains.</title>
        <authorList>
            <person name="Klenk H.-P."/>
        </authorList>
    </citation>
    <scope>NUCLEOTIDE SEQUENCE [LARGE SCALE GENOMIC DNA]</scope>
    <source>
        <strain evidence="4 5">DSM 43149</strain>
    </source>
</reference>
<sequence>MRHRTALLSTVLAVVVATLALPGRAGAVEPGFAVAITEVPATFTAGKQARTVTVVASSEARRCQKVRWSLILQVDGPELDEIQVARVEDGRDFPVQVQNGGADSTRITDVRLDPGQLCRGRTVTARYEIAFDDDADAGEVIFQAQAFNARQTLLQESTARSRIEGEKGEAEPTASPKPSPSETEEAEEPAADEAAPQPAESDDDLASVPTAGDAGTPSLLGPGLIVGGVLVFVGVGLLLRLRMRGRDQKQGPAPTGFYPAG</sequence>
<feature type="transmembrane region" description="Helical" evidence="2">
    <location>
        <begin position="219"/>
        <end position="239"/>
    </location>
</feature>
<dbReference type="RefSeq" id="WP_184993146.1">
    <property type="nucleotide sequence ID" value="NZ_BOMK01000074.1"/>
</dbReference>
<dbReference type="EMBL" id="JACHNH010000001">
    <property type="protein sequence ID" value="MBB4762202.1"/>
    <property type="molecule type" value="Genomic_DNA"/>
</dbReference>
<organism evidence="4 5">
    <name type="scientific">Actinoplanes digitatis</name>
    <dbReference type="NCBI Taxonomy" id="1868"/>
    <lineage>
        <taxon>Bacteria</taxon>
        <taxon>Bacillati</taxon>
        <taxon>Actinomycetota</taxon>
        <taxon>Actinomycetes</taxon>
        <taxon>Micromonosporales</taxon>
        <taxon>Micromonosporaceae</taxon>
        <taxon>Actinoplanes</taxon>
    </lineage>
</organism>
<keyword evidence="5" id="KW-1185">Reference proteome</keyword>
<feature type="chain" id="PRO_5030594281" evidence="3">
    <location>
        <begin position="28"/>
        <end position="261"/>
    </location>
</feature>
<evidence type="ECO:0000313" key="4">
    <source>
        <dbReference type="EMBL" id="MBB4762202.1"/>
    </source>
</evidence>
<feature type="compositionally biased region" description="Acidic residues" evidence="1">
    <location>
        <begin position="182"/>
        <end position="191"/>
    </location>
</feature>
<evidence type="ECO:0000256" key="2">
    <source>
        <dbReference type="SAM" id="Phobius"/>
    </source>
</evidence>
<keyword evidence="2" id="KW-0472">Membrane</keyword>
<proteinExistence type="predicted"/>
<protein>
    <submittedName>
        <fullName evidence="4">Uncharacterized protein</fullName>
    </submittedName>
</protein>
<dbReference type="Proteomes" id="UP000578112">
    <property type="component" value="Unassembled WGS sequence"/>
</dbReference>
<feature type="signal peptide" evidence="3">
    <location>
        <begin position="1"/>
        <end position="27"/>
    </location>
</feature>